<evidence type="ECO:0000313" key="2">
    <source>
        <dbReference type="Proteomes" id="UP000050511"/>
    </source>
</evidence>
<organism evidence="1 2">
    <name type="scientific">Lactiplantibacillus plantarum WJL</name>
    <dbReference type="NCBI Taxonomy" id="1350466"/>
    <lineage>
        <taxon>Bacteria</taxon>
        <taxon>Bacillati</taxon>
        <taxon>Bacillota</taxon>
        <taxon>Bacilli</taxon>
        <taxon>Lactobacillales</taxon>
        <taxon>Lactobacillaceae</taxon>
        <taxon>Lactiplantibacillus</taxon>
    </lineage>
</organism>
<gene>
    <name evidence="1" type="ORF">WJL_1925</name>
</gene>
<name>A0A837P5D2_LACPN</name>
<dbReference type="AlphaFoldDB" id="A0A837P5D2"/>
<proteinExistence type="predicted"/>
<accession>A0A837P5D2</accession>
<protein>
    <submittedName>
        <fullName evidence="1">Uncharacterized protein</fullName>
    </submittedName>
</protein>
<dbReference type="Proteomes" id="UP000050511">
    <property type="component" value="Unassembled WGS sequence"/>
</dbReference>
<reference evidence="1 2" key="1">
    <citation type="submission" date="2015-10" db="EMBL/GenBank/DDBJ databases">
        <title>Resequencing of Lactobacillus plantarum WJL strain genome.</title>
        <authorList>
            <person name="Martino M.E."/>
        </authorList>
    </citation>
    <scope>NUCLEOTIDE SEQUENCE [LARGE SCALE GENOMIC DNA]</scope>
    <source>
        <strain evidence="1 2">WJL</strain>
    </source>
</reference>
<comment type="caution">
    <text evidence="1">The sequence shown here is derived from an EMBL/GenBank/DDBJ whole genome shotgun (WGS) entry which is preliminary data.</text>
</comment>
<sequence length="43" mass="5008">MIHVLMDEKIIKLIYFMRQIQKKCGISPAFKNTAHFLVTESIA</sequence>
<dbReference type="EMBL" id="LKLZ01000006">
    <property type="protein sequence ID" value="KPN42889.1"/>
    <property type="molecule type" value="Genomic_DNA"/>
</dbReference>
<evidence type="ECO:0000313" key="1">
    <source>
        <dbReference type="EMBL" id="KPN42889.1"/>
    </source>
</evidence>